<dbReference type="GO" id="GO:0008483">
    <property type="term" value="F:transaminase activity"/>
    <property type="evidence" value="ECO:0007669"/>
    <property type="project" value="InterPro"/>
</dbReference>
<name>A0AAN1T1A0_9PROT</name>
<dbReference type="Gene3D" id="3.90.1150.10">
    <property type="entry name" value="Aspartate Aminotransferase, domain 1"/>
    <property type="match status" value="1"/>
</dbReference>
<evidence type="ECO:0000256" key="3">
    <source>
        <dbReference type="RuleBase" id="RU003560"/>
    </source>
</evidence>
<dbReference type="AlphaFoldDB" id="A0AAN1T1A0"/>
<dbReference type="KEGG" id="fku:FGKAn22_23500"/>
<dbReference type="RefSeq" id="WP_212785882.1">
    <property type="nucleotide sequence ID" value="NZ_AP019536.1"/>
</dbReference>
<evidence type="ECO:0000256" key="2">
    <source>
        <dbReference type="ARBA" id="ARBA00022898"/>
    </source>
</evidence>
<sequence>MNSDQINKRFHQIVPGGSHTYSKGDDQFPANAPKIMSHAKGAECWDIEGKRFIDWAMGNRVMILGHAFDEVDDQVCAAIRKGTNFTRPGILEYELAEYLVGLWPCAEMVKFGKNGSDVTTAAVKLSRAYTGRKYVLVCSSHPFFAIHDWFIGSTEMNSGTLDTERQYTLKFKYNDIESVEQAFDQYPGQIAAVILEPVKNDSPYAEPRDSDYTVEGISRNGDNNTNFLKYLREKTEATGTVLIFDENIAGMRFDIRGSHHRYGIYPDLAAFGKAIANGYSCSVLAGKRELMELGGIHHDKERVFLLSQTHGSETVGLSATLATLKACDRLNVTSHVWSLGGRMKARVKDAISKNSLNDHVKIIGFDANPQILCTKANGDFWPELHTLFHQYMVDKGILIPWISITHSHNDEHLNYTVEAIEETGAKLRSVISNDAVSKELIGDAVKPVFRKWNN</sequence>
<dbReference type="NCBIfam" id="NF004856">
    <property type="entry name" value="PRK06209.1"/>
    <property type="match status" value="1"/>
</dbReference>
<protein>
    <submittedName>
        <fullName evidence="4">Glutamate-1-semialdehyde 2,1-aminomutase</fullName>
    </submittedName>
</protein>
<dbReference type="Pfam" id="PF00202">
    <property type="entry name" value="Aminotran_3"/>
    <property type="match status" value="1"/>
</dbReference>
<keyword evidence="5" id="KW-1185">Reference proteome</keyword>
<dbReference type="Gene3D" id="3.40.640.10">
    <property type="entry name" value="Type I PLP-dependent aspartate aminotransferase-like (Major domain)"/>
    <property type="match status" value="1"/>
</dbReference>
<keyword evidence="2 3" id="KW-0663">Pyridoxal phosphate</keyword>
<dbReference type="InterPro" id="IPR015421">
    <property type="entry name" value="PyrdxlP-dep_Trfase_major"/>
</dbReference>
<dbReference type="GO" id="GO:0030170">
    <property type="term" value="F:pyridoxal phosphate binding"/>
    <property type="evidence" value="ECO:0007669"/>
    <property type="project" value="InterPro"/>
</dbReference>
<comment type="cofactor">
    <cofactor evidence="1">
        <name>pyridoxal 5'-phosphate</name>
        <dbReference type="ChEBI" id="CHEBI:597326"/>
    </cofactor>
</comment>
<organism evidence="4 5">
    <name type="scientific">Ferrigenium kumadai</name>
    <dbReference type="NCBI Taxonomy" id="1682490"/>
    <lineage>
        <taxon>Bacteria</taxon>
        <taxon>Pseudomonadati</taxon>
        <taxon>Pseudomonadota</taxon>
        <taxon>Betaproteobacteria</taxon>
        <taxon>Nitrosomonadales</taxon>
        <taxon>Gallionellaceae</taxon>
        <taxon>Ferrigenium</taxon>
    </lineage>
</organism>
<comment type="similarity">
    <text evidence="3">Belongs to the class-III pyridoxal-phosphate-dependent aminotransferase family.</text>
</comment>
<evidence type="ECO:0000256" key="1">
    <source>
        <dbReference type="ARBA" id="ARBA00001933"/>
    </source>
</evidence>
<dbReference type="Proteomes" id="UP001319121">
    <property type="component" value="Chromosome"/>
</dbReference>
<dbReference type="SUPFAM" id="SSF53383">
    <property type="entry name" value="PLP-dependent transferases"/>
    <property type="match status" value="1"/>
</dbReference>
<dbReference type="InterPro" id="IPR015424">
    <property type="entry name" value="PyrdxlP-dep_Trfase"/>
</dbReference>
<gene>
    <name evidence="4" type="ORF">FGKAn22_23500</name>
</gene>
<proteinExistence type="inferred from homology"/>
<reference evidence="4 5" key="1">
    <citation type="submission" date="2019-03" db="EMBL/GenBank/DDBJ databases">
        <title>Complete genome sequence of Ferrigenium kumadai strain An22, a microaerophilic iron-oxidizing bacterium isolated from a paddy field soil.</title>
        <authorList>
            <person name="Watanabe T."/>
            <person name="Asakawa S."/>
        </authorList>
    </citation>
    <scope>NUCLEOTIDE SEQUENCE [LARGE SCALE GENOMIC DNA]</scope>
    <source>
        <strain evidence="4 5">An22</strain>
    </source>
</reference>
<evidence type="ECO:0000313" key="5">
    <source>
        <dbReference type="Proteomes" id="UP001319121"/>
    </source>
</evidence>
<dbReference type="InterPro" id="IPR015422">
    <property type="entry name" value="PyrdxlP-dep_Trfase_small"/>
</dbReference>
<accession>A0AAN1T1A0</accession>
<dbReference type="EMBL" id="AP019536">
    <property type="protein sequence ID" value="BBJ00658.1"/>
    <property type="molecule type" value="Genomic_DNA"/>
</dbReference>
<evidence type="ECO:0000313" key="4">
    <source>
        <dbReference type="EMBL" id="BBJ00658.1"/>
    </source>
</evidence>
<dbReference type="PANTHER" id="PTHR43713:SF3">
    <property type="entry name" value="GLUTAMATE-1-SEMIALDEHYDE 2,1-AMINOMUTASE 1, CHLOROPLASTIC-RELATED"/>
    <property type="match status" value="1"/>
</dbReference>
<dbReference type="InterPro" id="IPR005814">
    <property type="entry name" value="Aminotrans_3"/>
</dbReference>
<dbReference type="PANTHER" id="PTHR43713">
    <property type="entry name" value="GLUTAMATE-1-SEMIALDEHYDE 2,1-AMINOMUTASE"/>
    <property type="match status" value="1"/>
</dbReference>